<evidence type="ECO:0000256" key="3">
    <source>
        <dbReference type="ARBA" id="ARBA00011738"/>
    </source>
</evidence>
<comment type="function">
    <text evidence="10">Catalyzes the acyloin condensation reaction between C atoms 2 and 3 of pyruvate and glyceraldehyde 3-phosphate to yield 1-deoxy-D-xylulose-5-phosphate (DXP).</text>
</comment>
<sequence>MSTFGRLLSSIKGPEDIKNMTFRQLDDLCAEIRRELIGTVSHNGGHLASNLGVVELSVALHKVFCSPHDQIVWDVGHQCYTHKLLTGRYQEFFSLRQENGLSGFCRPEESEHDSFVSGHSSTSISAAFGLAKAKELMGDDSYTIAVIGDGALTGGLAYEAINNAGRSKSKLIVILNDNKMSISRNVGSIARHLAGIRSKPAYFRLKSRVEKAILKLPKAGVKIENGIIKMKAGLKNVLYGNTIFENMGFAYVGPVDGHNLRVLCDVLESSKEIHRPVLLHVCTVKGKGYIFAEENPKAFHGTSGFNIGTGNTEHADYSFSKRFGTSLCTMARTDTRICAITAAMASGVGLNEFAHQYRNRFFDVGIAEQHAITFASGLAKNGLLPAFAVYSTFLQRGYDQIIHDAALQNLKIVLAIDRAGLVGEDGETHQGVFDASFLHTIPNITILAPSSYDELDSMLKDAFYHYKGVVALRYPRGEQGFIPQDYHSQKQSYTFYGDPDAPNLIVTFGRLFSEACLARDILNKNGKAVCILKLNVVKPMDPSVFDKVKNFSSVFFYEEGMQEGGIGQSFGFQLYQVGFKGKFSLHALPDQFIPQSTVASALTHFGLDAQAMAASVLQGEKTVE</sequence>
<evidence type="ECO:0000256" key="10">
    <source>
        <dbReference type="HAMAP-Rule" id="MF_00315"/>
    </source>
</evidence>
<comment type="catalytic activity">
    <reaction evidence="10">
        <text>D-glyceraldehyde 3-phosphate + pyruvate + H(+) = 1-deoxy-D-xylulose 5-phosphate + CO2</text>
        <dbReference type="Rhea" id="RHEA:12605"/>
        <dbReference type="ChEBI" id="CHEBI:15361"/>
        <dbReference type="ChEBI" id="CHEBI:15378"/>
        <dbReference type="ChEBI" id="CHEBI:16526"/>
        <dbReference type="ChEBI" id="CHEBI:57792"/>
        <dbReference type="ChEBI" id="CHEBI:59776"/>
        <dbReference type="EC" id="2.2.1.7"/>
    </reaction>
</comment>
<dbReference type="GO" id="GO:0019288">
    <property type="term" value="P:isopentenyl diphosphate biosynthetic process, methylerythritol 4-phosphate pathway"/>
    <property type="evidence" value="ECO:0007669"/>
    <property type="project" value="TreeGrafter"/>
</dbReference>
<dbReference type="SUPFAM" id="SSF52518">
    <property type="entry name" value="Thiamin diphosphate-binding fold (THDP-binding)"/>
    <property type="match status" value="1"/>
</dbReference>
<keyword evidence="8 10" id="KW-0786">Thiamine pyrophosphate</keyword>
<evidence type="ECO:0000256" key="2">
    <source>
        <dbReference type="ARBA" id="ARBA00011081"/>
    </source>
</evidence>
<comment type="subunit">
    <text evidence="3 10">Homodimer.</text>
</comment>
<dbReference type="GO" id="GO:0016114">
    <property type="term" value="P:terpenoid biosynthetic process"/>
    <property type="evidence" value="ECO:0007669"/>
    <property type="project" value="UniProtKB-UniRule"/>
</dbReference>
<feature type="binding site" evidence="10">
    <location>
        <position position="149"/>
    </location>
    <ligand>
        <name>Mg(2+)</name>
        <dbReference type="ChEBI" id="CHEBI:18420"/>
    </ligand>
</feature>
<dbReference type="Proteomes" id="UP000593890">
    <property type="component" value="Chromosome"/>
</dbReference>
<dbReference type="InterPro" id="IPR005475">
    <property type="entry name" value="Transketolase-like_Pyr-bd"/>
</dbReference>
<evidence type="ECO:0000313" key="13">
    <source>
        <dbReference type="Proteomes" id="UP000593890"/>
    </source>
</evidence>
<comment type="cofactor">
    <cofactor evidence="10">
        <name>thiamine diphosphate</name>
        <dbReference type="ChEBI" id="CHEBI:58937"/>
    </cofactor>
    <text evidence="10">Binds 1 thiamine pyrophosphate per subunit.</text>
</comment>
<dbReference type="NCBIfam" id="NF003933">
    <property type="entry name" value="PRK05444.2-2"/>
    <property type="match status" value="1"/>
</dbReference>
<dbReference type="AlphaFoldDB" id="A0A7I8D129"/>
<dbReference type="EMBL" id="AP023321">
    <property type="protein sequence ID" value="BCI60501.1"/>
    <property type="molecule type" value="Genomic_DNA"/>
</dbReference>
<keyword evidence="7 10" id="KW-0784">Thiamine biosynthesis</keyword>
<evidence type="ECO:0000256" key="8">
    <source>
        <dbReference type="ARBA" id="ARBA00023052"/>
    </source>
</evidence>
<feature type="binding site" evidence="10">
    <location>
        <position position="77"/>
    </location>
    <ligand>
        <name>thiamine diphosphate</name>
        <dbReference type="ChEBI" id="CHEBI:58937"/>
    </ligand>
</feature>
<feature type="binding site" evidence="10">
    <location>
        <begin position="150"/>
        <end position="151"/>
    </location>
    <ligand>
        <name>thiamine diphosphate</name>
        <dbReference type="ChEBI" id="CHEBI:58937"/>
    </ligand>
</feature>
<dbReference type="CDD" id="cd07033">
    <property type="entry name" value="TPP_PYR_DXS_TK_like"/>
    <property type="match status" value="1"/>
</dbReference>
<dbReference type="PANTHER" id="PTHR43322">
    <property type="entry name" value="1-D-DEOXYXYLULOSE 5-PHOSPHATE SYNTHASE-RELATED"/>
    <property type="match status" value="1"/>
</dbReference>
<name>A0A7I8D129_9FIRM</name>
<organism evidence="12 13">
    <name type="scientific">Solibaculum mannosilyticum</name>
    <dbReference type="NCBI Taxonomy" id="2780922"/>
    <lineage>
        <taxon>Bacteria</taxon>
        <taxon>Bacillati</taxon>
        <taxon>Bacillota</taxon>
        <taxon>Clostridia</taxon>
        <taxon>Eubacteriales</taxon>
        <taxon>Oscillospiraceae</taxon>
        <taxon>Solibaculum</taxon>
    </lineage>
</organism>
<evidence type="ECO:0000256" key="4">
    <source>
        <dbReference type="ARBA" id="ARBA00022679"/>
    </source>
</evidence>
<dbReference type="KEGG" id="sman:C12CBH8_11400"/>
<comment type="similarity">
    <text evidence="2 10">Belongs to the transketolase family. DXPS subfamily.</text>
</comment>
<dbReference type="HAMAP" id="MF_00315">
    <property type="entry name" value="DXP_synth"/>
    <property type="match status" value="1"/>
</dbReference>
<accession>A0A7I8D129</accession>
<keyword evidence="4 10" id="KW-0808">Transferase</keyword>
<dbReference type="Pfam" id="PF02780">
    <property type="entry name" value="Transketolase_C"/>
    <property type="match status" value="1"/>
</dbReference>
<proteinExistence type="inferred from homology"/>
<evidence type="ECO:0000256" key="6">
    <source>
        <dbReference type="ARBA" id="ARBA00022842"/>
    </source>
</evidence>
<protein>
    <recommendedName>
        <fullName evidence="10">1-deoxy-D-xylulose-5-phosphate synthase</fullName>
        <ecNumber evidence="10">2.2.1.7</ecNumber>
    </recommendedName>
    <alternativeName>
        <fullName evidence="10">1-deoxyxylulose-5-phosphate synthase</fullName>
        <shortName evidence="10">DXP synthase</shortName>
        <shortName evidence="10">DXPS</shortName>
    </alternativeName>
</protein>
<feature type="binding site" evidence="10">
    <location>
        <position position="178"/>
    </location>
    <ligand>
        <name>thiamine diphosphate</name>
        <dbReference type="ChEBI" id="CHEBI:58937"/>
    </ligand>
</feature>
<dbReference type="NCBIfam" id="TIGR00204">
    <property type="entry name" value="dxs"/>
    <property type="match status" value="1"/>
</dbReference>
<dbReference type="SMART" id="SM00861">
    <property type="entry name" value="Transket_pyr"/>
    <property type="match status" value="1"/>
</dbReference>
<reference evidence="13" key="1">
    <citation type="submission" date="2020-07" db="EMBL/GenBank/DDBJ databases">
        <title>Complete genome sequencing of Clostridia bacterium strain 12CBH8.</title>
        <authorList>
            <person name="Sakamoto M."/>
            <person name="Murakami T."/>
            <person name="Mori H."/>
        </authorList>
    </citation>
    <scope>NUCLEOTIDE SEQUENCE [LARGE SCALE GENOMIC DNA]</scope>
    <source>
        <strain evidence="13">12CBH8</strain>
    </source>
</reference>
<dbReference type="GO" id="GO:0009228">
    <property type="term" value="P:thiamine biosynthetic process"/>
    <property type="evidence" value="ECO:0007669"/>
    <property type="project" value="UniProtKB-UniRule"/>
</dbReference>
<dbReference type="Gene3D" id="3.40.50.920">
    <property type="match status" value="1"/>
</dbReference>
<dbReference type="CDD" id="cd02007">
    <property type="entry name" value="TPP_DXS"/>
    <property type="match status" value="1"/>
</dbReference>
<dbReference type="GO" id="GO:0000287">
    <property type="term" value="F:magnesium ion binding"/>
    <property type="evidence" value="ECO:0007669"/>
    <property type="project" value="UniProtKB-UniRule"/>
</dbReference>
<dbReference type="Gene3D" id="3.40.50.970">
    <property type="match status" value="2"/>
</dbReference>
<evidence type="ECO:0000256" key="1">
    <source>
        <dbReference type="ARBA" id="ARBA00004980"/>
    </source>
</evidence>
<dbReference type="GO" id="GO:0008661">
    <property type="term" value="F:1-deoxy-D-xylulose-5-phosphate synthase activity"/>
    <property type="evidence" value="ECO:0007669"/>
    <property type="project" value="UniProtKB-UniRule"/>
</dbReference>
<feature type="binding site" evidence="10">
    <location>
        <position position="289"/>
    </location>
    <ligand>
        <name>thiamine diphosphate</name>
        <dbReference type="ChEBI" id="CHEBI:58937"/>
    </ligand>
</feature>
<dbReference type="PANTHER" id="PTHR43322:SF5">
    <property type="entry name" value="1-DEOXY-D-XYLULOSE-5-PHOSPHATE SYNTHASE, CHLOROPLASTIC"/>
    <property type="match status" value="1"/>
</dbReference>
<dbReference type="GO" id="GO:0030976">
    <property type="term" value="F:thiamine pyrophosphate binding"/>
    <property type="evidence" value="ECO:0007669"/>
    <property type="project" value="UniProtKB-UniRule"/>
</dbReference>
<dbReference type="InterPro" id="IPR005477">
    <property type="entry name" value="Dxylulose-5-P_synthase"/>
</dbReference>
<evidence type="ECO:0000256" key="5">
    <source>
        <dbReference type="ARBA" id="ARBA00022723"/>
    </source>
</evidence>
<dbReference type="RefSeq" id="WP_215533749.1">
    <property type="nucleotide sequence ID" value="NZ_AP023321.1"/>
</dbReference>
<feature type="domain" description="Transketolase-like pyrimidine-binding" evidence="11">
    <location>
        <begin position="317"/>
        <end position="481"/>
    </location>
</feature>
<feature type="binding site" evidence="10">
    <location>
        <begin position="118"/>
        <end position="120"/>
    </location>
    <ligand>
        <name>thiamine diphosphate</name>
        <dbReference type="ChEBI" id="CHEBI:58937"/>
    </ligand>
</feature>
<dbReference type="SUPFAM" id="SSF52922">
    <property type="entry name" value="TK C-terminal domain-like"/>
    <property type="match status" value="1"/>
</dbReference>
<dbReference type="Pfam" id="PF02779">
    <property type="entry name" value="Transket_pyr"/>
    <property type="match status" value="1"/>
</dbReference>
<feature type="binding site" evidence="10">
    <location>
        <position position="368"/>
    </location>
    <ligand>
        <name>thiamine diphosphate</name>
        <dbReference type="ChEBI" id="CHEBI:58937"/>
    </ligand>
</feature>
<evidence type="ECO:0000256" key="7">
    <source>
        <dbReference type="ARBA" id="ARBA00022977"/>
    </source>
</evidence>
<dbReference type="InterPro" id="IPR029061">
    <property type="entry name" value="THDP-binding"/>
</dbReference>
<feature type="binding site" evidence="10">
    <location>
        <position position="178"/>
    </location>
    <ligand>
        <name>Mg(2+)</name>
        <dbReference type="ChEBI" id="CHEBI:18420"/>
    </ligand>
</feature>
<comment type="cofactor">
    <cofactor evidence="10">
        <name>Mg(2+)</name>
        <dbReference type="ChEBI" id="CHEBI:18420"/>
    </cofactor>
    <text evidence="10">Binds 1 Mg(2+) ion per subunit.</text>
</comment>
<dbReference type="InterPro" id="IPR009014">
    <property type="entry name" value="Transketo_C/PFOR_II"/>
</dbReference>
<evidence type="ECO:0000313" key="12">
    <source>
        <dbReference type="EMBL" id="BCI60501.1"/>
    </source>
</evidence>
<keyword evidence="6 10" id="KW-0460">Magnesium</keyword>
<dbReference type="UniPathway" id="UPA00064">
    <property type="reaction ID" value="UER00091"/>
</dbReference>
<comment type="pathway">
    <text evidence="1 10">Metabolic intermediate biosynthesis; 1-deoxy-D-xylulose 5-phosphate biosynthesis; 1-deoxy-D-xylulose 5-phosphate from D-glyceraldehyde 3-phosphate and pyruvate: step 1/1.</text>
</comment>
<keyword evidence="5 10" id="KW-0479">Metal-binding</keyword>
<gene>
    <name evidence="10 12" type="primary">dxs</name>
    <name evidence="12" type="ORF">C12CBH8_11400</name>
</gene>
<keyword evidence="9 10" id="KW-0414">Isoprene biosynthesis</keyword>
<dbReference type="InterPro" id="IPR033248">
    <property type="entry name" value="Transketolase_C"/>
</dbReference>
<dbReference type="EC" id="2.2.1.7" evidence="10"/>
<dbReference type="Pfam" id="PF13292">
    <property type="entry name" value="DXP_synthase_N"/>
    <property type="match status" value="1"/>
</dbReference>
<dbReference type="GO" id="GO:0005829">
    <property type="term" value="C:cytosol"/>
    <property type="evidence" value="ECO:0007669"/>
    <property type="project" value="TreeGrafter"/>
</dbReference>
<keyword evidence="13" id="KW-1185">Reference proteome</keyword>
<evidence type="ECO:0000259" key="11">
    <source>
        <dbReference type="SMART" id="SM00861"/>
    </source>
</evidence>
<evidence type="ECO:0000256" key="9">
    <source>
        <dbReference type="ARBA" id="ARBA00023229"/>
    </source>
</evidence>